<evidence type="ECO:0000313" key="2">
    <source>
        <dbReference type="Proteomes" id="UP000637695"/>
    </source>
</evidence>
<accession>A0A917JZU8</accession>
<proteinExistence type="predicted"/>
<dbReference type="Proteomes" id="UP000637695">
    <property type="component" value="Unassembled WGS sequence"/>
</dbReference>
<dbReference type="EMBL" id="BMOY01000001">
    <property type="protein sequence ID" value="GGI95198.1"/>
    <property type="molecule type" value="Genomic_DNA"/>
</dbReference>
<keyword evidence="2" id="KW-1185">Reference proteome</keyword>
<name>A0A917JZU8_9BACL</name>
<sequence>MNERTVLASFLCEEDARRAEAEIRALGVHVTQVDDLAGVPGRPPDRDSFLISGDFPGLASITLGRTGQGPDAAALLAAHPAASGMADGADIITGRNVLLTVVCPEALTEQVVRVIRACGGST</sequence>
<gene>
    <name evidence="1" type="ORF">GCM10010885_01000</name>
</gene>
<evidence type="ECO:0000313" key="1">
    <source>
        <dbReference type="EMBL" id="GGI95198.1"/>
    </source>
</evidence>
<organism evidence="1 2">
    <name type="scientific">Alicyclobacillus cellulosilyticus</name>
    <dbReference type="NCBI Taxonomy" id="1003997"/>
    <lineage>
        <taxon>Bacteria</taxon>
        <taxon>Bacillati</taxon>
        <taxon>Bacillota</taxon>
        <taxon>Bacilli</taxon>
        <taxon>Bacillales</taxon>
        <taxon>Alicyclobacillaceae</taxon>
        <taxon>Alicyclobacillus</taxon>
    </lineage>
</organism>
<protein>
    <submittedName>
        <fullName evidence="1">Uncharacterized protein</fullName>
    </submittedName>
</protein>
<reference evidence="1" key="2">
    <citation type="submission" date="2020-09" db="EMBL/GenBank/DDBJ databases">
        <authorList>
            <person name="Sun Q."/>
            <person name="Ohkuma M."/>
        </authorList>
    </citation>
    <scope>NUCLEOTIDE SEQUENCE</scope>
    <source>
        <strain evidence="1">JCM 18487</strain>
    </source>
</reference>
<reference evidence="1" key="1">
    <citation type="journal article" date="2014" name="Int. J. Syst. Evol. Microbiol.">
        <title>Complete genome sequence of Corynebacterium casei LMG S-19264T (=DSM 44701T), isolated from a smear-ripened cheese.</title>
        <authorList>
            <consortium name="US DOE Joint Genome Institute (JGI-PGF)"/>
            <person name="Walter F."/>
            <person name="Albersmeier A."/>
            <person name="Kalinowski J."/>
            <person name="Ruckert C."/>
        </authorList>
    </citation>
    <scope>NUCLEOTIDE SEQUENCE</scope>
    <source>
        <strain evidence="1">JCM 18487</strain>
    </source>
</reference>
<dbReference type="AlphaFoldDB" id="A0A917JZU8"/>
<comment type="caution">
    <text evidence="1">The sequence shown here is derived from an EMBL/GenBank/DDBJ whole genome shotgun (WGS) entry which is preliminary data.</text>
</comment>
<dbReference type="RefSeq" id="WP_188880502.1">
    <property type="nucleotide sequence ID" value="NZ_BMOY01000001.1"/>
</dbReference>